<reference evidence="2 3" key="1">
    <citation type="journal article" date="2019" name="Int. J. Syst. Evol. Microbiol.">
        <title>The Global Catalogue of Microorganisms (GCM) 10K type strain sequencing project: providing services to taxonomists for standard genome sequencing and annotation.</title>
        <authorList>
            <consortium name="The Broad Institute Genomics Platform"/>
            <consortium name="The Broad Institute Genome Sequencing Center for Infectious Disease"/>
            <person name="Wu L."/>
            <person name="Ma J."/>
        </authorList>
    </citation>
    <scope>NUCLEOTIDE SEQUENCE [LARGE SCALE GENOMIC DNA]</scope>
    <source>
        <strain evidence="2 3">JCM 15503</strain>
    </source>
</reference>
<keyword evidence="3" id="KW-1185">Reference proteome</keyword>
<evidence type="ECO:0000256" key="1">
    <source>
        <dbReference type="SAM" id="MobiDB-lite"/>
    </source>
</evidence>
<gene>
    <name evidence="2" type="ORF">GCM10009107_35480</name>
</gene>
<dbReference type="Proteomes" id="UP001500279">
    <property type="component" value="Unassembled WGS sequence"/>
</dbReference>
<accession>A0ABN1K6Y7</accession>
<comment type="caution">
    <text evidence="2">The sequence shown here is derived from an EMBL/GenBank/DDBJ whole genome shotgun (WGS) entry which is preliminary data.</text>
</comment>
<proteinExistence type="predicted"/>
<feature type="compositionally biased region" description="Polar residues" evidence="1">
    <location>
        <begin position="113"/>
        <end position="128"/>
    </location>
</feature>
<feature type="region of interest" description="Disordered" evidence="1">
    <location>
        <begin position="109"/>
        <end position="128"/>
    </location>
</feature>
<evidence type="ECO:0008006" key="4">
    <source>
        <dbReference type="Google" id="ProtNLM"/>
    </source>
</evidence>
<name>A0ABN1K6Y7_9BURK</name>
<dbReference type="EMBL" id="BAAAEW010000023">
    <property type="protein sequence ID" value="GAA0756694.1"/>
    <property type="molecule type" value="Genomic_DNA"/>
</dbReference>
<protein>
    <recommendedName>
        <fullName evidence="4">Flagellar protein FlgN</fullName>
    </recommendedName>
</protein>
<sequence length="128" mass="13106">MRPNLVPTSAPRDLEATLAEVEAQLSALGNALKLQNAPAAEEAAAALHRALAQAVSRFGNAERSGGVPPALRRRLVRTSGQVAAQRDAVARATTALDRAIDVLLPSEAPASSVYGQSSAGRTSGLAQA</sequence>
<evidence type="ECO:0000313" key="3">
    <source>
        <dbReference type="Proteomes" id="UP001500279"/>
    </source>
</evidence>
<dbReference type="RefSeq" id="WP_231011847.1">
    <property type="nucleotide sequence ID" value="NZ_BAAAEW010000023.1"/>
</dbReference>
<organism evidence="2 3">
    <name type="scientific">Ideonella azotifigens</name>
    <dbReference type="NCBI Taxonomy" id="513160"/>
    <lineage>
        <taxon>Bacteria</taxon>
        <taxon>Pseudomonadati</taxon>
        <taxon>Pseudomonadota</taxon>
        <taxon>Betaproteobacteria</taxon>
        <taxon>Burkholderiales</taxon>
        <taxon>Sphaerotilaceae</taxon>
        <taxon>Ideonella</taxon>
    </lineage>
</organism>
<evidence type="ECO:0000313" key="2">
    <source>
        <dbReference type="EMBL" id="GAA0756694.1"/>
    </source>
</evidence>